<dbReference type="InterPro" id="IPR051604">
    <property type="entry name" value="Ergot_Alk_Oxidoreductase"/>
</dbReference>
<dbReference type="PANTHER" id="PTHR43162">
    <property type="match status" value="1"/>
</dbReference>
<dbReference type="SUPFAM" id="SSF51735">
    <property type="entry name" value="NAD(P)-binding Rossmann-fold domains"/>
    <property type="match status" value="1"/>
</dbReference>
<dbReference type="OrthoDB" id="4457504at2"/>
<name>A0A5S4GMH1_9ACTN</name>
<keyword evidence="3" id="KW-1185">Reference proteome</keyword>
<protein>
    <submittedName>
        <fullName evidence="2">Ergot alkaloid biosynthesis protein</fullName>
    </submittedName>
</protein>
<gene>
    <name evidence="2" type="ORF">ETD96_25900</name>
</gene>
<reference evidence="2 3" key="1">
    <citation type="submission" date="2019-05" db="EMBL/GenBank/DDBJ databases">
        <title>Draft genome sequence of Actinomadura geliboluensis A8036.</title>
        <authorList>
            <person name="Saricaoglu S."/>
            <person name="Isik K."/>
        </authorList>
    </citation>
    <scope>NUCLEOTIDE SEQUENCE [LARGE SCALE GENOMIC DNA]</scope>
    <source>
        <strain evidence="2 3">A8036</strain>
    </source>
</reference>
<proteinExistence type="predicted"/>
<dbReference type="AlphaFoldDB" id="A0A5S4GMH1"/>
<accession>A0A5S4GMH1</accession>
<dbReference type="EMBL" id="VCKZ01000213">
    <property type="protein sequence ID" value="TMR34107.1"/>
    <property type="molecule type" value="Genomic_DNA"/>
</dbReference>
<dbReference type="Pfam" id="PF05368">
    <property type="entry name" value="NmrA"/>
    <property type="match status" value="1"/>
</dbReference>
<evidence type="ECO:0000313" key="3">
    <source>
        <dbReference type="Proteomes" id="UP000305238"/>
    </source>
</evidence>
<dbReference type="InterPro" id="IPR036291">
    <property type="entry name" value="NAD(P)-bd_dom_sf"/>
</dbReference>
<sequence length="279" mass="29259">MRILVTAGTGQTGSRVAALVSAAGAHARIAARHAPAPDAPGEYVRFDWHDPATYARAVEGVDRMYLVPPPLDADPAPLVEALQKAARAAGVRRAVLLNSSAFPASARGLHRVRDVVREMPEWSVLLPTGFMENFIGAHPTAAGIRATGEIVTSTGDGRMAFISAADVAGAAAAVLLADRPTNADHVLTGPEALGYADAARAITAATGRPVRHVPVPPDERRRAMAAAGVPAAFVETLLGADELVRRGAEDRVTGEVRDLTGRPPIAFEQFVGDHRAEWS</sequence>
<dbReference type="Gene3D" id="3.90.25.10">
    <property type="entry name" value="UDP-galactose 4-epimerase, domain 1"/>
    <property type="match status" value="1"/>
</dbReference>
<dbReference type="InterPro" id="IPR008030">
    <property type="entry name" value="NmrA-like"/>
</dbReference>
<comment type="caution">
    <text evidence="2">The sequence shown here is derived from an EMBL/GenBank/DDBJ whole genome shotgun (WGS) entry which is preliminary data.</text>
</comment>
<evidence type="ECO:0000259" key="1">
    <source>
        <dbReference type="Pfam" id="PF05368"/>
    </source>
</evidence>
<feature type="domain" description="NmrA-like" evidence="1">
    <location>
        <begin position="2"/>
        <end position="233"/>
    </location>
</feature>
<evidence type="ECO:0000313" key="2">
    <source>
        <dbReference type="EMBL" id="TMR34107.1"/>
    </source>
</evidence>
<dbReference type="Proteomes" id="UP000305238">
    <property type="component" value="Unassembled WGS sequence"/>
</dbReference>
<dbReference type="PANTHER" id="PTHR43162:SF1">
    <property type="entry name" value="PRESTALK A DIFFERENTIATION PROTEIN A"/>
    <property type="match status" value="1"/>
</dbReference>
<dbReference type="Gene3D" id="3.40.50.720">
    <property type="entry name" value="NAD(P)-binding Rossmann-like Domain"/>
    <property type="match status" value="1"/>
</dbReference>
<organism evidence="2 3">
    <name type="scientific">Actinomadura geliboluensis</name>
    <dbReference type="NCBI Taxonomy" id="882440"/>
    <lineage>
        <taxon>Bacteria</taxon>
        <taxon>Bacillati</taxon>
        <taxon>Actinomycetota</taxon>
        <taxon>Actinomycetes</taxon>
        <taxon>Streptosporangiales</taxon>
        <taxon>Thermomonosporaceae</taxon>
        <taxon>Actinomadura</taxon>
    </lineage>
</organism>